<organism evidence="7 8">
    <name type="scientific">Alkalicoccobacillus gibsonii</name>
    <dbReference type="NCBI Taxonomy" id="79881"/>
    <lineage>
        <taxon>Bacteria</taxon>
        <taxon>Bacillati</taxon>
        <taxon>Bacillota</taxon>
        <taxon>Bacilli</taxon>
        <taxon>Bacillales</taxon>
        <taxon>Bacillaceae</taxon>
        <taxon>Alkalicoccobacillus</taxon>
    </lineage>
</organism>
<feature type="transmembrane region" description="Helical" evidence="6">
    <location>
        <begin position="421"/>
        <end position="446"/>
    </location>
</feature>
<evidence type="ECO:0000256" key="1">
    <source>
        <dbReference type="ARBA" id="ARBA00004141"/>
    </source>
</evidence>
<gene>
    <name evidence="7" type="ORF">MKY91_02935</name>
</gene>
<evidence type="ECO:0000313" key="7">
    <source>
        <dbReference type="EMBL" id="MEN0642119.1"/>
    </source>
</evidence>
<feature type="region of interest" description="Disordered" evidence="5">
    <location>
        <begin position="1"/>
        <end position="23"/>
    </location>
</feature>
<comment type="caution">
    <text evidence="7">The sequence shown here is derived from an EMBL/GenBank/DDBJ whole genome shotgun (WGS) entry which is preliminary data.</text>
</comment>
<dbReference type="InterPro" id="IPR050768">
    <property type="entry name" value="UPF0353/GerABKA_families"/>
</dbReference>
<feature type="compositionally biased region" description="Basic residues" evidence="5">
    <location>
        <begin position="1"/>
        <end position="10"/>
    </location>
</feature>
<comment type="subcellular location">
    <subcellularLocation>
        <location evidence="4">Cell membrane</location>
    </subcellularLocation>
    <subcellularLocation>
        <location evidence="1">Membrane</location>
        <topology evidence="1">Multi-pass membrane protein</topology>
    </subcellularLocation>
</comment>
<accession>A0ABU9VDZ4</accession>
<proteinExistence type="inferred from homology"/>
<evidence type="ECO:0000256" key="3">
    <source>
        <dbReference type="ARBA" id="ARBA00023136"/>
    </source>
</evidence>
<keyword evidence="8" id="KW-1185">Reference proteome</keyword>
<comment type="similarity">
    <text evidence="2 4">Belongs to the GerABKA family.</text>
</comment>
<protein>
    <submittedName>
        <fullName evidence="7">Spore germination protein</fullName>
    </submittedName>
</protein>
<dbReference type="Proteomes" id="UP001418796">
    <property type="component" value="Unassembled WGS sequence"/>
</dbReference>
<feature type="transmembrane region" description="Helical" evidence="6">
    <location>
        <begin position="390"/>
        <end position="409"/>
    </location>
</feature>
<evidence type="ECO:0000256" key="2">
    <source>
        <dbReference type="ARBA" id="ARBA00005278"/>
    </source>
</evidence>
<keyword evidence="6" id="KW-1133">Transmembrane helix</keyword>
<feature type="transmembrane region" description="Helical" evidence="6">
    <location>
        <begin position="259"/>
        <end position="281"/>
    </location>
</feature>
<evidence type="ECO:0000256" key="5">
    <source>
        <dbReference type="SAM" id="MobiDB-lite"/>
    </source>
</evidence>
<name>A0ABU9VDZ4_9BACI</name>
<dbReference type="RefSeq" id="WP_343129275.1">
    <property type="nucleotide sequence ID" value="NZ_JBCITK010000001.1"/>
</dbReference>
<feature type="transmembrane region" description="Helical" evidence="6">
    <location>
        <begin position="301"/>
        <end position="322"/>
    </location>
</feature>
<dbReference type="PANTHER" id="PTHR22550">
    <property type="entry name" value="SPORE GERMINATION PROTEIN"/>
    <property type="match status" value="1"/>
</dbReference>
<evidence type="ECO:0000256" key="4">
    <source>
        <dbReference type="PIRNR" id="PIRNR005690"/>
    </source>
</evidence>
<evidence type="ECO:0000313" key="8">
    <source>
        <dbReference type="Proteomes" id="UP001418796"/>
    </source>
</evidence>
<keyword evidence="3 4" id="KW-0472">Membrane</keyword>
<sequence>MMRKHPRRLKPTSSQERTPAPIRATGNLETDLESFKQVFHNPGDLTTRPFVFHNKKGLVIYFESLIDNNLLEESFFTPLSEERFDDRYSLADMITAPKKVVSNNITEQTRLLTTGYAAILLEKDTDIIFVESGLYFNRSVEEPSNEKVVRGSHEGLVESLFINLNLIRRRAQTSEFTVKKTTVGNKLKRETAILYMNDIADPNTVDVITERINDISSDLVLSPGFIAEYIQDDVITPFPQVLFTERTDRIISHLLEGRIVILTDGSPSALIAPISIFAFFQSPDDYNVHFILGSFYRLIRFLSLAIAVTLPALYISVVAFNYEILPNPLILPIKNSLANIPYPPLIEALIMEFTIELIREAGVRLPSPIGQTIGIVGGLVIGEAIVNAGLVSNMVIIVVALTAIASFVIPSPEMNSVVRVLRFPFMFLAAMFGILGVSLASMLLIIHLCKLTSFGRSYLSPISPFRLKDLKDTFIRMPVWLLNTRPLAVKPKELKQQGYSWWWKREKKQ</sequence>
<dbReference type="PIRSF" id="PIRSF005690">
    <property type="entry name" value="GerBA"/>
    <property type="match status" value="1"/>
</dbReference>
<dbReference type="PANTHER" id="PTHR22550:SF5">
    <property type="entry name" value="LEUCINE ZIPPER PROTEIN 4"/>
    <property type="match status" value="1"/>
</dbReference>
<keyword evidence="6" id="KW-0812">Transmembrane</keyword>
<dbReference type="EMBL" id="JBCITK010000001">
    <property type="protein sequence ID" value="MEN0642119.1"/>
    <property type="molecule type" value="Genomic_DNA"/>
</dbReference>
<evidence type="ECO:0000256" key="6">
    <source>
        <dbReference type="SAM" id="Phobius"/>
    </source>
</evidence>
<reference evidence="7 8" key="1">
    <citation type="submission" date="2024-03" db="EMBL/GenBank/DDBJ databases">
        <title>Bacilli Hybrid Assemblies.</title>
        <authorList>
            <person name="Kovac J."/>
        </authorList>
    </citation>
    <scope>NUCLEOTIDE SEQUENCE [LARGE SCALE GENOMIC DNA]</scope>
    <source>
        <strain evidence="7 8">FSL R7-0666</strain>
    </source>
</reference>
<dbReference type="InterPro" id="IPR004995">
    <property type="entry name" value="Spore_Ger"/>
</dbReference>
<dbReference type="Pfam" id="PF03323">
    <property type="entry name" value="GerA"/>
    <property type="match status" value="1"/>
</dbReference>